<dbReference type="InterPro" id="IPR039424">
    <property type="entry name" value="SBP_5"/>
</dbReference>
<dbReference type="RefSeq" id="WP_282210753.1">
    <property type="nucleotide sequence ID" value="NZ_CP118247.1"/>
</dbReference>
<dbReference type="PANTHER" id="PTHR30290:SF62">
    <property type="entry name" value="OLIGOPEPTIDE ABC TRANSPORTER, PERIPLASMIC OLIGOPEPTIDE-BINDING PROTEIN"/>
    <property type="match status" value="1"/>
</dbReference>
<evidence type="ECO:0000256" key="3">
    <source>
        <dbReference type="SAM" id="SignalP"/>
    </source>
</evidence>
<dbReference type="InterPro" id="IPR000914">
    <property type="entry name" value="SBP_5_dom"/>
</dbReference>
<protein>
    <submittedName>
        <fullName evidence="5">ABC transporter substrate-binding protein</fullName>
    </submittedName>
</protein>
<comment type="subcellular location">
    <subcellularLocation>
        <location evidence="1">Periplasm</location>
    </subcellularLocation>
</comment>
<proteinExistence type="inferred from homology"/>
<organism evidence="5 6">
    <name type="scientific">Devosia rhodophyticola</name>
    <dbReference type="NCBI Taxonomy" id="3026423"/>
    <lineage>
        <taxon>Bacteria</taxon>
        <taxon>Pseudomonadati</taxon>
        <taxon>Pseudomonadota</taxon>
        <taxon>Alphaproteobacteria</taxon>
        <taxon>Hyphomicrobiales</taxon>
        <taxon>Devosiaceae</taxon>
        <taxon>Devosia</taxon>
    </lineage>
</organism>
<keyword evidence="6" id="KW-1185">Reference proteome</keyword>
<dbReference type="Gene3D" id="3.10.105.10">
    <property type="entry name" value="Dipeptide-binding Protein, Domain 3"/>
    <property type="match status" value="1"/>
</dbReference>
<dbReference type="EMBL" id="CP118247">
    <property type="protein sequence ID" value="WDR05234.1"/>
    <property type="molecule type" value="Genomic_DNA"/>
</dbReference>
<dbReference type="SUPFAM" id="SSF53850">
    <property type="entry name" value="Periplasmic binding protein-like II"/>
    <property type="match status" value="1"/>
</dbReference>
<evidence type="ECO:0000256" key="1">
    <source>
        <dbReference type="ARBA" id="ARBA00004418"/>
    </source>
</evidence>
<sequence>MQHIKSKKGRWSFRLASAGVVAALCFPAFAFEEAPMLKEMVDAGTLPPVAERMPNEPMVMEVIEQPGEYGGTLRRAILGGGDQHNLVRTIGSENLVRWDATWSEVKPNIAESWEVSPDAKTFTFKLREGMRWSDGEPFNADDIMFWYEDVFSNRELTPTWDSNYVGPNGPVVVTKIDDYTVKFSFDTPNGLFIQNMAYGFGYYPTAYAKHYLKQFHIKYNPDVQKLVDAEPAASDWVQLFGLKAGAMDTPLFWQNPDRPTLHAWHLNNAYGSTDRVVAERNPYYWKVDSEGQQLPYIDKITYDQVEDVETILLKVFNGEIDYMNRHVGRPSYRAVLTDNMERGKYHFFDTNDLPASTVNLMMNLTNTDPVKREVVNNKNFRIGISYAMNRQEIIDLLYFGSGHAAQASPQPGSVLYDEEFSKEYTEYDPDKANEYLDKAGLTERDSEGFRLGPDGKRFTLTFMVADVFGVQFPDAMELATAYAADVGIDFQVRATDRSRLIEMTTNNEQDAYIWNCGGGQADAYTQPMCYLPQPSNSVNWARLWAEWGVDHTKGEEPPENVKAIFDAYDEVKAAATPEEQKAKMKHVLDLAKAELFTVGLVQNEPAFGIARNNMRNIPDPLPIAGQLWYPAPYTAQFYFEGGKALP</sequence>
<dbReference type="Proteomes" id="UP001222118">
    <property type="component" value="Chromosome"/>
</dbReference>
<reference evidence="5 6" key="1">
    <citation type="submission" date="2023-02" db="EMBL/GenBank/DDBJ databases">
        <title>Devosia chondri sp. nov., isolated from the phycosphere of marine algae.</title>
        <authorList>
            <person name="Kim J.M."/>
            <person name="Lee J.K."/>
            <person name="Choi B.J."/>
            <person name="Bayburt H."/>
            <person name="Jeon C.O."/>
        </authorList>
    </citation>
    <scope>NUCLEOTIDE SEQUENCE [LARGE SCALE GENOMIC DNA]</scope>
    <source>
        <strain evidence="5 6">G2-5</strain>
    </source>
</reference>
<dbReference type="PANTHER" id="PTHR30290">
    <property type="entry name" value="PERIPLASMIC BINDING COMPONENT OF ABC TRANSPORTER"/>
    <property type="match status" value="1"/>
</dbReference>
<feature type="signal peptide" evidence="3">
    <location>
        <begin position="1"/>
        <end position="30"/>
    </location>
</feature>
<accession>A0ABY7YV95</accession>
<dbReference type="CDD" id="cd08500">
    <property type="entry name" value="PBP2_NikA_DppA_OppA_like_4"/>
    <property type="match status" value="1"/>
</dbReference>
<feature type="chain" id="PRO_5045387165" evidence="3">
    <location>
        <begin position="31"/>
        <end position="646"/>
    </location>
</feature>
<gene>
    <name evidence="5" type="ORF">PSQ90_13165</name>
</gene>
<name>A0ABY7YV95_9HYPH</name>
<keyword evidence="3" id="KW-0732">Signal</keyword>
<evidence type="ECO:0000256" key="2">
    <source>
        <dbReference type="ARBA" id="ARBA00005695"/>
    </source>
</evidence>
<comment type="similarity">
    <text evidence="2">Belongs to the bacterial solute-binding protein 5 family.</text>
</comment>
<dbReference type="Gene3D" id="3.40.190.10">
    <property type="entry name" value="Periplasmic binding protein-like II"/>
    <property type="match status" value="1"/>
</dbReference>
<evidence type="ECO:0000313" key="6">
    <source>
        <dbReference type="Proteomes" id="UP001222118"/>
    </source>
</evidence>
<evidence type="ECO:0000313" key="5">
    <source>
        <dbReference type="EMBL" id="WDR05234.1"/>
    </source>
</evidence>
<evidence type="ECO:0000259" key="4">
    <source>
        <dbReference type="Pfam" id="PF00496"/>
    </source>
</evidence>
<dbReference type="Pfam" id="PF00496">
    <property type="entry name" value="SBP_bac_5"/>
    <property type="match status" value="1"/>
</dbReference>
<feature type="domain" description="Solute-binding protein family 5" evidence="4">
    <location>
        <begin position="104"/>
        <end position="526"/>
    </location>
</feature>